<name>A0ABU3NVX3_9FIRM</name>
<reference evidence="4 5" key="1">
    <citation type="submission" date="2023-07" db="EMBL/GenBank/DDBJ databases">
        <title>The novel representative of Negativicutes class, Anaeroselena agilis gen. nov. sp. nov.</title>
        <authorList>
            <person name="Prokofeva M.I."/>
            <person name="Elcheninov A.G."/>
            <person name="Klyukina A."/>
            <person name="Kublanov I.V."/>
            <person name="Frolov E.N."/>
            <person name="Podosokorskaya O.A."/>
        </authorList>
    </citation>
    <scope>NUCLEOTIDE SEQUENCE [LARGE SCALE GENOMIC DNA]</scope>
    <source>
        <strain evidence="4 5">4137-cl</strain>
    </source>
</reference>
<dbReference type="RefSeq" id="WP_413779484.1">
    <property type="nucleotide sequence ID" value="NZ_JAUOZS010000001.1"/>
</dbReference>
<dbReference type="Proteomes" id="UP001254848">
    <property type="component" value="Unassembled WGS sequence"/>
</dbReference>
<dbReference type="InterPro" id="IPR009045">
    <property type="entry name" value="Zn_M74/Hedgehog-like"/>
</dbReference>
<feature type="region of interest" description="Disordered" evidence="1">
    <location>
        <begin position="49"/>
        <end position="82"/>
    </location>
</feature>
<keyword evidence="4" id="KW-0121">Carboxypeptidase</keyword>
<dbReference type="Gene3D" id="3.30.1380.10">
    <property type="match status" value="1"/>
</dbReference>
<evidence type="ECO:0000313" key="5">
    <source>
        <dbReference type="Proteomes" id="UP001254848"/>
    </source>
</evidence>
<keyword evidence="4" id="KW-0378">Hydrolase</keyword>
<feature type="domain" description="Large polyvalent protein associated" evidence="3">
    <location>
        <begin position="2094"/>
        <end position="2253"/>
    </location>
</feature>
<evidence type="ECO:0000256" key="1">
    <source>
        <dbReference type="SAM" id="MobiDB-lite"/>
    </source>
</evidence>
<protein>
    <submittedName>
        <fullName evidence="4">D-Ala-D-Ala carboxypeptidase family metallohydrolase</fullName>
    </submittedName>
</protein>
<dbReference type="InterPro" id="IPR040561">
    <property type="entry name" value="LPD38"/>
</dbReference>
<dbReference type="GO" id="GO:0004180">
    <property type="term" value="F:carboxypeptidase activity"/>
    <property type="evidence" value="ECO:0007669"/>
    <property type="project" value="UniProtKB-KW"/>
</dbReference>
<feature type="compositionally biased region" description="Polar residues" evidence="1">
    <location>
        <begin position="1107"/>
        <end position="1117"/>
    </location>
</feature>
<sequence>MAGLSPEAMRAFGLTEDDIISQASQGGKLNQDDPRFAGLSNEARAAFGLPPRAAGSQPATTTSTQQPIINTQDGTVSYPGQETGMVSSIKKGWASGSRNVRLAEIGWEQMLDAFKTGQWSTKGEDEAKLIEEDIKKNPDPEGFDPLHYASQQVANWKLVAKGATERGGQAAFVLGAAGAPIAGVGAVPGLVGGSIFGGRVGAAEGMAILEGGQAFREFSQLTGPNGERVDPTKAAAMALAVGAANAGLEYTSLKYLAKLIPGGDKILGSLGEKEFKDIAAGGKKAVMKEIAKRYLGAVVAENVTEQLQNQTVNAAEAYLRKVTGLPGFDTGKLIPEAIQTANATTQAVGTLGIPGVAISGVHGMRQVKKQDMANPNPVLDNVTDYTESPLKFSEANNPNWDNVDAVHKDATAAFWPIFGRLGLNVEISSGYRDEERNRAVGGVEGSNHTKGLAVDFVLTDENGKELQAGDPRVDQLIAAAKEQGWQEVLFHDSGSGLHLHLGNFQGQVRPSLKGDGKTVAFNPNGEQAEVKDLTPDAGKVVGGDIRSRISELVNAGAYEEAKGLANQFGMTDVVNAIDEFVAKQQMQATDTITLAKAARGEVNAEVLKAGKQSVEDAQFDPTKYKGKVDIEQAAEPTVNNLPPFSAKAADAGISLGNTKVIPRAGNVEQIAKEQQGQQATAKPIKPNAKPNEVNAQEVLDKMKPDGVTKDNAHQFMAKAARALETAAKNGIVPDAVLSHAKQLAGFFGQRQDVTPEYSSALKAFGKMIDRVEATNIERRMESTNREGQASFQTVEEILAKMRPEGVTKANAGEYVSKVNNVLAEEAKGGKVAQEVLDHAKRAAEFFGRSITDKAHQRSLNKLNNTISRVEKANRFSPITQGERNTFTAQRAVEQGAIDPATGAVVNDLFGRGANNAEVAHLGDLNKASQDIIDKLRGQHPSLDQDKTRGVATFYSSLKKTIVGLFKHGNPWTAAHEYAHSYWNLLSDKERMAYRKYADATRAAWVEHTGLKYESADYHAERFADEFSAYYFENLEDTRPNIINRIFAKMKEVFDAILTLVRAHQATRENPMYEKNAKPLFDEALKEAREPGSRATRLEAEKQANEKPAQQTTEDVSYSQTIEDNVRPALGNGFHSQLINIVSKMNFKAMPPADLKNYLAARVKADELKWSGINVWLDNFKGKVTKDEVMDYLNTEGNLGLQIVEMNEDDINRYNLAAQERFGLSYEDLPESFKESINEDFDGHPPRSPQFSKYTVGGGTNHREVMLSLPAKASGTPTEIDWMAFVRGQITEEQVQGQLDANEREAKKNYTVPIAHQYEQTEADVNRVVHIRVNDRVVGGKRVLFVEEIQSDWAQAGRKQGFVPEGEVPDGPWLDSTDKWLTLAIKQIAKMAADGNYDVVAVATGKQNANHYSLKEAKGMETFYDKIIPTNLSKFLKQFDVKPTKIDIGYGAQIGFEMNDKIRNVAAHEGFSMFQPSGQNLNPQSQANSLKDVKAIEFGARSLDMEANRNTVQKLVNAGWVRTDHPDGRVTITRGNPQKHHIRTLNIDGMVRKKSETSGDGFFKMMRDMYDHLQYEMVDTIYPIISETRGTALEDMGKKMYRKAWLAIRGSHSKAFGYLSFGDTYTYEDENGVSHTVDVRPFQEILKEIPKADLDDFEEYIIAKRVNELAGRGIEQKMSWDEARNIIRRTDAQHPEWAALQKQLVDVNNGVLYKLMNAGVISKESFNHYVNTHKEYTPFVKNVEDFNLDDFVKHINDGSMVNLPAPVKKMKGGKQDIKSPMQEIVARTFRLIDMAERNEVGKMLIPMAHNQSVSDFAHEVPEDYKGREGVVSVWDNGQKRYFQVTSAMNDALKVFNEKQAGFIFKMAQMPSRWLRWGATITPTFMFTNAVRDTVTAWFFSQHGFLPIYDTIRGLAHVIGKTQLYEEWIKDGGAFGGQINEIQDIMRFGVMREVKNFSDKNIFQKLVTPLTWTNDVLAAMSQAVDQATRVAEYDLTRRGYGGVIDRLTTSKALRNDQEARDEAALASRDISVDFNRMGEEGRRINQYIAFFNVGIQSTDKMMREAAINPVNFAVKSAMLIGFSTMLMALYGDDKKLREEDQGTKDLFWLIPMGGKIVRIPKPPGWGVFVTGMAERFMDWMKNKHPTDWADLAKMAADAFTPSYLPNIFQILIGQFAEYDMFRQRRIVTDFDKMKPAFQQYSANTSEWAKWLAQSEVGRRLDWSPKKIDWMAGALFGSVGREVMHSKDKFSDIRPKAEMTEVLPILSSLIRTPFGSSQSLQDFMDRRKELEKMKKEVDAGVRKPKDFPTAEYQKMQNANKVIVSYEKAMTKLMEDKKMSPQMKREKVDQLRNKIVETTEKAMGWGVKR</sequence>
<comment type="caution">
    <text evidence="4">The sequence shown here is derived from an EMBL/GenBank/DDBJ whole genome shotgun (WGS) entry which is preliminary data.</text>
</comment>
<dbReference type="EMBL" id="JAUOZS010000001">
    <property type="protein sequence ID" value="MDT8900953.1"/>
    <property type="molecule type" value="Genomic_DNA"/>
</dbReference>
<evidence type="ECO:0000313" key="4">
    <source>
        <dbReference type="EMBL" id="MDT8900953.1"/>
    </source>
</evidence>
<evidence type="ECO:0000259" key="2">
    <source>
        <dbReference type="Pfam" id="PF08291"/>
    </source>
</evidence>
<evidence type="ECO:0000259" key="3">
    <source>
        <dbReference type="Pfam" id="PF18857"/>
    </source>
</evidence>
<accession>A0ABU3NVX3</accession>
<dbReference type="InterPro" id="IPR013230">
    <property type="entry name" value="Peptidase_M15A_C"/>
</dbReference>
<feature type="compositionally biased region" description="Polar residues" evidence="1">
    <location>
        <begin position="68"/>
        <end position="82"/>
    </location>
</feature>
<feature type="compositionally biased region" description="Low complexity" evidence="1">
    <location>
        <begin position="53"/>
        <end position="67"/>
    </location>
</feature>
<gene>
    <name evidence="4" type="ORF">Q4T40_06875</name>
</gene>
<dbReference type="Pfam" id="PF18857">
    <property type="entry name" value="LPD38"/>
    <property type="match status" value="1"/>
</dbReference>
<dbReference type="Pfam" id="PF08291">
    <property type="entry name" value="Peptidase_M15_3"/>
    <property type="match status" value="1"/>
</dbReference>
<feature type="domain" description="Peptidase M15A C-terminal" evidence="2">
    <location>
        <begin position="412"/>
        <end position="467"/>
    </location>
</feature>
<feature type="compositionally biased region" description="Basic and acidic residues" evidence="1">
    <location>
        <begin position="1090"/>
        <end position="1104"/>
    </location>
</feature>
<keyword evidence="5" id="KW-1185">Reference proteome</keyword>
<organism evidence="4 5">
    <name type="scientific">Anaeroselena agilis</name>
    <dbReference type="NCBI Taxonomy" id="3063788"/>
    <lineage>
        <taxon>Bacteria</taxon>
        <taxon>Bacillati</taxon>
        <taxon>Bacillota</taxon>
        <taxon>Negativicutes</taxon>
        <taxon>Acetonemataceae</taxon>
        <taxon>Anaeroselena</taxon>
    </lineage>
</organism>
<proteinExistence type="predicted"/>
<dbReference type="SUPFAM" id="SSF55166">
    <property type="entry name" value="Hedgehog/DD-peptidase"/>
    <property type="match status" value="1"/>
</dbReference>
<feature type="region of interest" description="Disordered" evidence="1">
    <location>
        <begin position="1090"/>
        <end position="1117"/>
    </location>
</feature>
<keyword evidence="4" id="KW-0645">Protease</keyword>